<evidence type="ECO:0000256" key="1">
    <source>
        <dbReference type="ARBA" id="ARBA00004651"/>
    </source>
</evidence>
<dbReference type="InterPro" id="IPR050297">
    <property type="entry name" value="LipidA_mod_glycosyltrf_83"/>
</dbReference>
<evidence type="ECO:0000256" key="8">
    <source>
        <dbReference type="SAM" id="Phobius"/>
    </source>
</evidence>
<evidence type="ECO:0000256" key="5">
    <source>
        <dbReference type="ARBA" id="ARBA00022692"/>
    </source>
</evidence>
<feature type="transmembrane region" description="Helical" evidence="8">
    <location>
        <begin position="157"/>
        <end position="177"/>
    </location>
</feature>
<evidence type="ECO:0000256" key="3">
    <source>
        <dbReference type="ARBA" id="ARBA00022676"/>
    </source>
</evidence>
<evidence type="ECO:0000256" key="7">
    <source>
        <dbReference type="ARBA" id="ARBA00023136"/>
    </source>
</evidence>
<keyword evidence="5 8" id="KW-0812">Transmembrane</keyword>
<feature type="transmembrane region" description="Helical" evidence="8">
    <location>
        <begin position="20"/>
        <end position="40"/>
    </location>
</feature>
<feature type="transmembrane region" description="Helical" evidence="8">
    <location>
        <begin position="189"/>
        <end position="213"/>
    </location>
</feature>
<sequence>MLWKPMQILNLKIPRCRLAYRDYILLFFFFTFLMFIRLFALSADPSPSFSIGFISDEGWWVHNSRQAAIFGHWLLDDFNQGLLISPTFSLSCYCCFKLLGVHFFSARLTSALAGFACLIISFVWLKLAGGEQKSGMGPVLATLFIGWNFFFLSFNRIALVDTLLVFFLLLGVFFLDLKKRMFAFGAGLVLWAAMLTKPSALFIYPVIVVVWLWDWHKGYFEIRKVIFFISASLGSFLVWLCLMYPEYLDQFISLNLRFSKDNFPSSPVQMLLGVVTFFFRFEMGNLYLTRFIAQAPLLFCFSCWLGLGFMNKVVGEGLWQTLSHLRRWQVIMGLWLVIGVVFLMPNQYKPERRFLFLIPPMALLMADLIGTWFTSPRISLTLADIFNCSQRVLMRRMTAILFPGPLVVLGTPYLSRTVLPQTEGLGGHSWLYVACIFLSLYFVAGTLSGFIFLRWTPRALNLRRIAISLLMVFLFGHSLSYLDLYRHLSWTMKDTSQKLGEHFTEGTVVMGGVADTLCMENRAFTFTPFEVGGGVKFNQEPLKRFKPKFMLAIHQIGDIVLPDDDVRPFENVLEMMDRLTILPDREGKPRVIVDWFRFREEPFSLLTKKEISAGCLK</sequence>
<gene>
    <name evidence="9" type="ORF">ACFL27_01250</name>
</gene>
<protein>
    <recommendedName>
        <fullName evidence="11">Glycosyltransferase RgtA/B/C/D-like domain-containing protein</fullName>
    </recommendedName>
</protein>
<reference evidence="9 10" key="1">
    <citation type="submission" date="2024-09" db="EMBL/GenBank/DDBJ databases">
        <title>Laminarin stimulates single cell rates of sulfate reduction while oxygen inhibits transcriptomic activity in coastal marine sediment.</title>
        <authorList>
            <person name="Lindsay M."/>
            <person name="Orcutt B."/>
            <person name="Emerson D."/>
            <person name="Stepanauskas R."/>
            <person name="D'Angelo T."/>
        </authorList>
    </citation>
    <scope>NUCLEOTIDE SEQUENCE [LARGE SCALE GENOMIC DNA]</scope>
    <source>
        <strain evidence="9">SAG AM-311-K15</strain>
    </source>
</reference>
<comment type="caution">
    <text evidence="9">The sequence shown here is derived from an EMBL/GenBank/DDBJ whole genome shotgun (WGS) entry which is preliminary data.</text>
</comment>
<evidence type="ECO:0000313" key="9">
    <source>
        <dbReference type="EMBL" id="MFC1848807.1"/>
    </source>
</evidence>
<feature type="transmembrane region" description="Helical" evidence="8">
    <location>
        <begin position="430"/>
        <end position="453"/>
    </location>
</feature>
<accession>A0ABV6YRG9</accession>
<comment type="subcellular location">
    <subcellularLocation>
        <location evidence="1">Cell membrane</location>
        <topology evidence="1">Multi-pass membrane protein</topology>
    </subcellularLocation>
</comment>
<feature type="transmembrane region" description="Helical" evidence="8">
    <location>
        <begin position="225"/>
        <end position="242"/>
    </location>
</feature>
<evidence type="ECO:0000256" key="2">
    <source>
        <dbReference type="ARBA" id="ARBA00022475"/>
    </source>
</evidence>
<feature type="transmembrane region" description="Helical" evidence="8">
    <location>
        <begin position="465"/>
        <end position="482"/>
    </location>
</feature>
<feature type="transmembrane region" description="Helical" evidence="8">
    <location>
        <begin position="287"/>
        <end position="307"/>
    </location>
</feature>
<feature type="transmembrane region" description="Helical" evidence="8">
    <location>
        <begin position="393"/>
        <end position="410"/>
    </location>
</feature>
<keyword evidence="3" id="KW-0328">Glycosyltransferase</keyword>
<dbReference type="PANTHER" id="PTHR33908">
    <property type="entry name" value="MANNOSYLTRANSFERASE YKCB-RELATED"/>
    <property type="match status" value="1"/>
</dbReference>
<evidence type="ECO:0000256" key="4">
    <source>
        <dbReference type="ARBA" id="ARBA00022679"/>
    </source>
</evidence>
<keyword evidence="7 8" id="KW-0472">Membrane</keyword>
<evidence type="ECO:0000256" key="6">
    <source>
        <dbReference type="ARBA" id="ARBA00022989"/>
    </source>
</evidence>
<evidence type="ECO:0008006" key="11">
    <source>
        <dbReference type="Google" id="ProtNLM"/>
    </source>
</evidence>
<keyword evidence="10" id="KW-1185">Reference proteome</keyword>
<feature type="transmembrane region" description="Helical" evidence="8">
    <location>
        <begin position="263"/>
        <end position="281"/>
    </location>
</feature>
<proteinExistence type="predicted"/>
<dbReference type="PANTHER" id="PTHR33908:SF11">
    <property type="entry name" value="MEMBRANE PROTEIN"/>
    <property type="match status" value="1"/>
</dbReference>
<keyword evidence="4" id="KW-0808">Transferase</keyword>
<feature type="transmembrane region" description="Helical" evidence="8">
    <location>
        <begin position="134"/>
        <end position="151"/>
    </location>
</feature>
<organism evidence="9 10">
    <name type="scientific">candidate division CSSED10-310 bacterium</name>
    <dbReference type="NCBI Taxonomy" id="2855610"/>
    <lineage>
        <taxon>Bacteria</taxon>
        <taxon>Bacteria division CSSED10-310</taxon>
    </lineage>
</organism>
<dbReference type="EMBL" id="JBHPBY010000008">
    <property type="protein sequence ID" value="MFC1848807.1"/>
    <property type="molecule type" value="Genomic_DNA"/>
</dbReference>
<feature type="transmembrane region" description="Helical" evidence="8">
    <location>
        <begin position="328"/>
        <end position="348"/>
    </location>
</feature>
<evidence type="ECO:0000313" key="10">
    <source>
        <dbReference type="Proteomes" id="UP001594351"/>
    </source>
</evidence>
<keyword evidence="6 8" id="KW-1133">Transmembrane helix</keyword>
<feature type="transmembrane region" description="Helical" evidence="8">
    <location>
        <begin position="108"/>
        <end position="127"/>
    </location>
</feature>
<dbReference type="Proteomes" id="UP001594351">
    <property type="component" value="Unassembled WGS sequence"/>
</dbReference>
<keyword evidence="2" id="KW-1003">Cell membrane</keyword>
<name>A0ABV6YRG9_UNCC1</name>